<dbReference type="EMBL" id="DF952380">
    <property type="protein sequence ID" value="GAN45366.1"/>
    <property type="molecule type" value="Genomic_DNA"/>
</dbReference>
<dbReference type="RefSeq" id="WP_062536493.1">
    <property type="nucleotide sequence ID" value="NZ_DF970189.1"/>
</dbReference>
<dbReference type="Proteomes" id="UP000253740">
    <property type="component" value="Unassembled WGS sequence"/>
</dbReference>
<sequence>MKRTLARILIGTAALALLAGCSGQGDLRQWVAAEKAKKGAPLPPLPVIKTFETFEYQDQDLRDPFSPSPTELHAGGAVNGPQPDQNRAKEPLEAFPLDSLKMVGTLGGGAGMEALIKDPQGVIHRIHAGNYMGQNYGRVADVAEDHVDLVELIPNGNGGWMERQATIALGEK</sequence>
<evidence type="ECO:0000256" key="2">
    <source>
        <dbReference type="SAM" id="SignalP"/>
    </source>
</evidence>
<dbReference type="STRING" id="1475481.GCA_000953855_01437"/>
<reference evidence="4" key="2">
    <citation type="submission" date="2015-08" db="EMBL/GenBank/DDBJ databases">
        <title>Complete DNA Sequence of Pseudomonas syringae pv. actinidiae, the Causal Agent of Kiwifruit Canker Disease.</title>
        <authorList>
            <person name="Rikkerink E.H.A."/>
            <person name="Fineran P.C."/>
        </authorList>
    </citation>
    <scope>NUCLEOTIDE SEQUENCE</scope>
    <source>
        <strain evidence="4">SkMP5</strain>
    </source>
</reference>
<dbReference type="OrthoDB" id="5296580at2"/>
<evidence type="ECO:0000256" key="1">
    <source>
        <dbReference type="SAM" id="MobiDB-lite"/>
    </source>
</evidence>
<protein>
    <submittedName>
        <fullName evidence="3 4">Pilus assembly protein PilP</fullName>
    </submittedName>
</protein>
<dbReference type="EMBL" id="DF970189">
    <property type="protein sequence ID" value="GAP66113.1"/>
    <property type="molecule type" value="Genomic_DNA"/>
</dbReference>
<feature type="chain" id="PRO_5007415025" evidence="2">
    <location>
        <begin position="20"/>
        <end position="172"/>
    </location>
</feature>
<reference evidence="3" key="1">
    <citation type="submission" date="2015-03" db="EMBL/GenBank/DDBJ databases">
        <title>Draft genome sequence of Mizugakiibacter sediminis skMP5.</title>
        <authorList>
            <person name="Watanabe T."/>
            <person name="Kojima H."/>
            <person name="Fukui M."/>
        </authorList>
    </citation>
    <scope>NUCLEOTIDE SEQUENCE</scope>
    <source>
        <strain evidence="3">SkMP5</strain>
    </source>
</reference>
<evidence type="ECO:0000313" key="4">
    <source>
        <dbReference type="EMBL" id="GAP66113.1"/>
    </source>
</evidence>
<name>A0A0K8QML4_9GAMM</name>
<evidence type="ECO:0000313" key="3">
    <source>
        <dbReference type="EMBL" id="GAN45366.1"/>
    </source>
</evidence>
<feature type="signal peptide" evidence="2">
    <location>
        <begin position="1"/>
        <end position="19"/>
    </location>
</feature>
<dbReference type="AlphaFoldDB" id="A0A0K8QML4"/>
<dbReference type="PIRSF" id="PIRSF016481">
    <property type="entry name" value="Pilus_assembly_PilP"/>
    <property type="match status" value="1"/>
</dbReference>
<evidence type="ECO:0000313" key="5">
    <source>
        <dbReference type="Proteomes" id="UP000253740"/>
    </source>
</evidence>
<dbReference type="Pfam" id="PF04351">
    <property type="entry name" value="PilP"/>
    <property type="match status" value="1"/>
</dbReference>
<gene>
    <name evidence="3" type="ORF">MBSD_1913</name>
    <name evidence="4" type="ORF">MBSD_n1415</name>
</gene>
<keyword evidence="2" id="KW-0732">Signal</keyword>
<proteinExistence type="predicted"/>
<dbReference type="HOGENOM" id="CLU_109321_1_0_6"/>
<accession>A0A0K8QML4</accession>
<keyword evidence="5" id="KW-1185">Reference proteome</keyword>
<dbReference type="PROSITE" id="PS51257">
    <property type="entry name" value="PROKAR_LIPOPROTEIN"/>
    <property type="match status" value="1"/>
</dbReference>
<dbReference type="Gene3D" id="2.30.30.830">
    <property type="match status" value="1"/>
</dbReference>
<organism evidence="4">
    <name type="scientific">Mizugakiibacter sediminis</name>
    <dbReference type="NCBI Taxonomy" id="1475481"/>
    <lineage>
        <taxon>Bacteria</taxon>
        <taxon>Pseudomonadati</taxon>
        <taxon>Pseudomonadota</taxon>
        <taxon>Gammaproteobacteria</taxon>
        <taxon>Lysobacterales</taxon>
        <taxon>Rhodanobacteraceae</taxon>
        <taxon>Mizugakiibacter</taxon>
    </lineage>
</organism>
<feature type="region of interest" description="Disordered" evidence="1">
    <location>
        <begin position="61"/>
        <end position="88"/>
    </location>
</feature>
<dbReference type="InterPro" id="IPR007446">
    <property type="entry name" value="PilP"/>
</dbReference>